<dbReference type="Gene3D" id="3.30.70.980">
    <property type="match status" value="2"/>
</dbReference>
<dbReference type="InterPro" id="IPR048300">
    <property type="entry name" value="TACO1_YebC-like_2nd/3rd_dom"/>
</dbReference>
<dbReference type="Proteomes" id="UP001498398">
    <property type="component" value="Unassembled WGS sequence"/>
</dbReference>
<dbReference type="Gene3D" id="1.10.10.200">
    <property type="match status" value="1"/>
</dbReference>
<keyword evidence="5" id="KW-1185">Reference proteome</keyword>
<dbReference type="InterPro" id="IPR026564">
    <property type="entry name" value="Transcrip_reg_TACO1-like_dom3"/>
</dbReference>
<evidence type="ECO:0008006" key="6">
    <source>
        <dbReference type="Google" id="ProtNLM"/>
    </source>
</evidence>
<comment type="similarity">
    <text evidence="1">Belongs to the TACO1 family.</text>
</comment>
<feature type="domain" description="TACO1/YebC-like second and third" evidence="2">
    <location>
        <begin position="108"/>
        <end position="266"/>
    </location>
</feature>
<organism evidence="4 5">
    <name type="scientific">Marasmiellus scandens</name>
    <dbReference type="NCBI Taxonomy" id="2682957"/>
    <lineage>
        <taxon>Eukaryota</taxon>
        <taxon>Fungi</taxon>
        <taxon>Dikarya</taxon>
        <taxon>Basidiomycota</taxon>
        <taxon>Agaricomycotina</taxon>
        <taxon>Agaricomycetes</taxon>
        <taxon>Agaricomycetidae</taxon>
        <taxon>Agaricales</taxon>
        <taxon>Marasmiineae</taxon>
        <taxon>Omphalotaceae</taxon>
        <taxon>Marasmiellus</taxon>
    </lineage>
</organism>
<evidence type="ECO:0000256" key="1">
    <source>
        <dbReference type="ARBA" id="ARBA00008724"/>
    </source>
</evidence>
<sequence length="269" mass="29170">MNFRIAVKAFASAQSRYIYCSSIRSAGHNKWSKIKDKKGANDASKSAVYNRATLDILNAVRIGGSSDPDTNAMLNTAIKRIRSQGVPKENIAKALAKASKDKGGGEILTYEAIACNSIGVIIECTTDNSKRTVQTLREILSSKGARMAPVSFMFQRNGLVKVALEKRDEFDQRLEKLVEIALDSGAEDFNQLPEGEGSQIEVEFKCEPSSLSSLTDALLKAGSQLVASELAYTPLESIEPSSEDADALTDLVDALETHEDTVRVWTSCA</sequence>
<proteinExistence type="inferred from homology"/>
<evidence type="ECO:0000259" key="2">
    <source>
        <dbReference type="Pfam" id="PF01709"/>
    </source>
</evidence>
<dbReference type="InterPro" id="IPR002876">
    <property type="entry name" value="Transcrip_reg_TACO1-like"/>
</dbReference>
<dbReference type="Pfam" id="PF01709">
    <property type="entry name" value="Transcrip_reg"/>
    <property type="match status" value="1"/>
</dbReference>
<dbReference type="InterPro" id="IPR049083">
    <property type="entry name" value="TACO1_YebC_N"/>
</dbReference>
<gene>
    <name evidence="4" type="ORF">VKT23_006758</name>
</gene>
<evidence type="ECO:0000313" key="4">
    <source>
        <dbReference type="EMBL" id="KAK7463404.1"/>
    </source>
</evidence>
<dbReference type="PANTHER" id="PTHR12532:SF0">
    <property type="entry name" value="TRANSLATIONAL ACTIVATOR OF CYTOCHROME C OXIDASE 1"/>
    <property type="match status" value="1"/>
</dbReference>
<feature type="domain" description="TACO1/YebC-like N-terminal" evidence="3">
    <location>
        <begin position="29"/>
        <end position="100"/>
    </location>
</feature>
<protein>
    <recommendedName>
        <fullName evidence="6">YebC-like protein</fullName>
    </recommendedName>
</protein>
<dbReference type="SUPFAM" id="SSF75625">
    <property type="entry name" value="YebC-like"/>
    <property type="match status" value="1"/>
</dbReference>
<dbReference type="InterPro" id="IPR029072">
    <property type="entry name" value="YebC-like"/>
</dbReference>
<dbReference type="InterPro" id="IPR017856">
    <property type="entry name" value="Integrase-like_N"/>
</dbReference>
<evidence type="ECO:0000259" key="3">
    <source>
        <dbReference type="Pfam" id="PF20772"/>
    </source>
</evidence>
<comment type="caution">
    <text evidence="4">The sequence shown here is derived from an EMBL/GenBank/DDBJ whole genome shotgun (WGS) entry which is preliminary data.</text>
</comment>
<dbReference type="PANTHER" id="PTHR12532">
    <property type="entry name" value="TRANSLATIONAL ACTIVATOR OF CYTOCHROME C OXIDASE 1"/>
    <property type="match status" value="1"/>
</dbReference>
<dbReference type="Pfam" id="PF20772">
    <property type="entry name" value="TACO1_YebC_N"/>
    <property type="match status" value="1"/>
</dbReference>
<accession>A0ABR1JQH1</accession>
<evidence type="ECO:0000313" key="5">
    <source>
        <dbReference type="Proteomes" id="UP001498398"/>
    </source>
</evidence>
<dbReference type="EMBL" id="JBANRG010000009">
    <property type="protein sequence ID" value="KAK7463404.1"/>
    <property type="molecule type" value="Genomic_DNA"/>
</dbReference>
<name>A0ABR1JQH1_9AGAR</name>
<reference evidence="4 5" key="1">
    <citation type="submission" date="2024-01" db="EMBL/GenBank/DDBJ databases">
        <title>A draft genome for the cacao thread blight pathogen Marasmiellus scandens.</title>
        <authorList>
            <person name="Baruah I.K."/>
            <person name="Leung J."/>
            <person name="Bukari Y."/>
            <person name="Amoako-Attah I."/>
            <person name="Meinhardt L.W."/>
            <person name="Bailey B.A."/>
            <person name="Cohen S.P."/>
        </authorList>
    </citation>
    <scope>NUCLEOTIDE SEQUENCE [LARGE SCALE GENOMIC DNA]</scope>
    <source>
        <strain evidence="4 5">GH-19</strain>
    </source>
</reference>